<dbReference type="Proteomes" id="UP000589085">
    <property type="component" value="Unassembled WGS sequence"/>
</dbReference>
<dbReference type="EMBL" id="JABEQJ010000005">
    <property type="protein sequence ID" value="MBB2159689.1"/>
    <property type="molecule type" value="Genomic_DNA"/>
</dbReference>
<comment type="caution">
    <text evidence="2">The sequence shown here is derived from an EMBL/GenBank/DDBJ whole genome shotgun (WGS) entry which is preliminary data.</text>
</comment>
<evidence type="ECO:0000259" key="1">
    <source>
        <dbReference type="Pfam" id="PF01726"/>
    </source>
</evidence>
<evidence type="ECO:0000313" key="2">
    <source>
        <dbReference type="EMBL" id="MBB2159689.1"/>
    </source>
</evidence>
<dbReference type="GO" id="GO:0004252">
    <property type="term" value="F:serine-type endopeptidase activity"/>
    <property type="evidence" value="ECO:0007669"/>
    <property type="project" value="InterPro"/>
</dbReference>
<evidence type="ECO:0000313" key="3">
    <source>
        <dbReference type="Proteomes" id="UP000589085"/>
    </source>
</evidence>
<protein>
    <submittedName>
        <fullName evidence="2">Winged helix-turn-helix transcriptional regulator</fullName>
    </submittedName>
</protein>
<organism evidence="2 3">
    <name type="scientific">Gluconacetobacter sacchari</name>
    <dbReference type="NCBI Taxonomy" id="92759"/>
    <lineage>
        <taxon>Bacteria</taxon>
        <taxon>Pseudomonadati</taxon>
        <taxon>Pseudomonadota</taxon>
        <taxon>Alphaproteobacteria</taxon>
        <taxon>Acetobacterales</taxon>
        <taxon>Acetobacteraceae</taxon>
        <taxon>Gluconacetobacter</taxon>
    </lineage>
</organism>
<sequence length="125" mass="13390">MSSGTTEWESVAEAAIRRGQFAASAGVGIHLSRDEAHALFGIGPLCQAIPSGERGSTARHPKLTATQRRILGVVMPSSGGFDPRTDQVAHSLGVSTSTVWGHLRALERKGIITRSHNAPIRWRKV</sequence>
<proteinExistence type="predicted"/>
<feature type="domain" description="LexA repressor DNA-binding" evidence="1">
    <location>
        <begin position="62"/>
        <end position="119"/>
    </location>
</feature>
<dbReference type="InterPro" id="IPR006199">
    <property type="entry name" value="LexA_DNA-bd_dom"/>
</dbReference>
<dbReference type="GO" id="GO:0006508">
    <property type="term" value="P:proteolysis"/>
    <property type="evidence" value="ECO:0007669"/>
    <property type="project" value="InterPro"/>
</dbReference>
<dbReference type="RefSeq" id="WP_182996541.1">
    <property type="nucleotide sequence ID" value="NZ_JABEQJ010000005.1"/>
</dbReference>
<dbReference type="InterPro" id="IPR036390">
    <property type="entry name" value="WH_DNA-bd_sf"/>
</dbReference>
<name>A0A7W4NKY2_9PROT</name>
<dbReference type="AlphaFoldDB" id="A0A7W4NKY2"/>
<dbReference type="SUPFAM" id="SSF46785">
    <property type="entry name" value="Winged helix' DNA-binding domain"/>
    <property type="match status" value="1"/>
</dbReference>
<reference evidence="2 3" key="1">
    <citation type="submission" date="2020-04" db="EMBL/GenBank/DDBJ databases">
        <title>Description of novel Gluconacetobacter.</title>
        <authorList>
            <person name="Sombolestani A."/>
        </authorList>
    </citation>
    <scope>NUCLEOTIDE SEQUENCE [LARGE SCALE GENOMIC DNA]</scope>
    <source>
        <strain evidence="2 3">LMG 19747</strain>
    </source>
</reference>
<dbReference type="Gene3D" id="1.10.10.10">
    <property type="entry name" value="Winged helix-like DNA-binding domain superfamily/Winged helix DNA-binding domain"/>
    <property type="match status" value="1"/>
</dbReference>
<gene>
    <name evidence="2" type="ORF">HLH48_05795</name>
</gene>
<accession>A0A7W4NKY2</accession>
<dbReference type="Pfam" id="PF01726">
    <property type="entry name" value="LexA_DNA_bind"/>
    <property type="match status" value="1"/>
</dbReference>
<dbReference type="InterPro" id="IPR036388">
    <property type="entry name" value="WH-like_DNA-bd_sf"/>
</dbReference>